<evidence type="ECO:0000313" key="6">
    <source>
        <dbReference type="EMBL" id="BCK84827.1"/>
    </source>
</evidence>
<evidence type="ECO:0000256" key="1">
    <source>
        <dbReference type="ARBA" id="ARBA00022723"/>
    </source>
</evidence>
<dbReference type="InterPro" id="IPR051626">
    <property type="entry name" value="Oxidoreductase_gamma_subunit"/>
</dbReference>
<dbReference type="PANTHER" id="PTHR43366:SF1">
    <property type="entry name" value="PYRUVATE SYNTHASE SUBUNIT PORC"/>
    <property type="match status" value="1"/>
</dbReference>
<evidence type="ECO:0000259" key="5">
    <source>
        <dbReference type="PROSITE" id="PS51379"/>
    </source>
</evidence>
<dbReference type="EMBL" id="AP023420">
    <property type="protein sequence ID" value="BCK84827.1"/>
    <property type="molecule type" value="Genomic_DNA"/>
</dbReference>
<dbReference type="NCBIfam" id="TIGR02175">
    <property type="entry name" value="PorC_KorC"/>
    <property type="match status" value="1"/>
</dbReference>
<dbReference type="InterPro" id="IPR011898">
    <property type="entry name" value="PorD_KorD"/>
</dbReference>
<protein>
    <submittedName>
        <fullName evidence="6">Pyruvate ferredoxin oxidoreductase subunit gamma/delta</fullName>
    </submittedName>
</protein>
<organism evidence="6 7">
    <name type="scientific">Pusillibacter faecalis</name>
    <dbReference type="NCBI Taxonomy" id="2714358"/>
    <lineage>
        <taxon>Bacteria</taxon>
        <taxon>Bacillati</taxon>
        <taxon>Bacillota</taxon>
        <taxon>Clostridia</taxon>
        <taxon>Eubacteriales</taxon>
        <taxon>Oscillospiraceae</taxon>
        <taxon>Pusillibacter</taxon>
    </lineage>
</organism>
<keyword evidence="4" id="KW-0411">Iron-sulfur</keyword>
<dbReference type="GO" id="GO:0051539">
    <property type="term" value="F:4 iron, 4 sulfur cluster binding"/>
    <property type="evidence" value="ECO:0007669"/>
    <property type="project" value="InterPro"/>
</dbReference>
<reference evidence="6" key="1">
    <citation type="submission" date="2020-09" db="EMBL/GenBank/DDBJ databases">
        <title>New species isolated from human feces.</title>
        <authorList>
            <person name="Kitahara M."/>
            <person name="Shigeno Y."/>
            <person name="Shime M."/>
            <person name="Matsumoto Y."/>
            <person name="Nakamura S."/>
            <person name="Motooka D."/>
            <person name="Fukuoka S."/>
            <person name="Nishikawa H."/>
            <person name="Benno Y."/>
        </authorList>
    </citation>
    <scope>NUCLEOTIDE SEQUENCE</scope>
    <source>
        <strain evidence="6">MM59</strain>
    </source>
</reference>
<dbReference type="InterPro" id="IPR017900">
    <property type="entry name" value="4Fe4S_Fe_S_CS"/>
</dbReference>
<feature type="domain" description="4Fe-4S ferredoxin-type" evidence="5">
    <location>
        <begin position="233"/>
        <end position="262"/>
    </location>
</feature>
<evidence type="ECO:0000256" key="3">
    <source>
        <dbReference type="ARBA" id="ARBA00023004"/>
    </source>
</evidence>
<dbReference type="PROSITE" id="PS51379">
    <property type="entry name" value="4FE4S_FER_2"/>
    <property type="match status" value="2"/>
</dbReference>
<dbReference type="SUPFAM" id="SSF53323">
    <property type="entry name" value="Pyruvate-ferredoxin oxidoreductase, PFOR, domain III"/>
    <property type="match status" value="1"/>
</dbReference>
<dbReference type="GO" id="GO:0016625">
    <property type="term" value="F:oxidoreductase activity, acting on the aldehyde or oxo group of donors, iron-sulfur protein as acceptor"/>
    <property type="evidence" value="ECO:0007669"/>
    <property type="project" value="InterPro"/>
</dbReference>
<keyword evidence="6" id="KW-0670">Pyruvate</keyword>
<dbReference type="KEGG" id="pfaa:MM59RIKEN_21460"/>
<dbReference type="AlphaFoldDB" id="A0A810QF16"/>
<evidence type="ECO:0000256" key="2">
    <source>
        <dbReference type="ARBA" id="ARBA00023002"/>
    </source>
</evidence>
<dbReference type="Pfam" id="PF01558">
    <property type="entry name" value="POR"/>
    <property type="match status" value="1"/>
</dbReference>
<evidence type="ECO:0000313" key="7">
    <source>
        <dbReference type="Proteomes" id="UP000679848"/>
    </source>
</evidence>
<dbReference type="RefSeq" id="WP_187029652.1">
    <property type="nucleotide sequence ID" value="NZ_AP023420.1"/>
</dbReference>
<keyword evidence="3" id="KW-0408">Iron</keyword>
<keyword evidence="2" id="KW-0560">Oxidoreductase</keyword>
<evidence type="ECO:0000256" key="4">
    <source>
        <dbReference type="ARBA" id="ARBA00023014"/>
    </source>
</evidence>
<accession>A0A810QF16</accession>
<sequence length="294" mass="32327">MSEIRLHGRGGQGVVVAAEVMSNAMMKQGKYCSVFPSFGIERRGTAVIAFARVADAPVREKSKCYHPDILMVFDPSLLSKPETYEGFRNGGTIVACGTDVNEVLASGVKPGRIVMVDGLKIAFETIKKNITNMIMLGTFAKATGMVGIEDLQAAMVTGLGPAMAKKNETAMKRGYDEAVIYDYDNVEKEEKAKPLFLEHITSCKQPPKPAYEAPWGDTSETYQIAATGTWRFRRPVVEKENCVKCGICASYCPVQCIKTDNEGYYVPDYDYCKGCGICVNECPKKTISMQLEEK</sequence>
<name>A0A810QF16_9FIRM</name>
<gene>
    <name evidence="6" type="ORF">MM59RIKEN_21460</name>
</gene>
<dbReference type="NCBIfam" id="TIGR02179">
    <property type="entry name" value="PorD_KorD"/>
    <property type="match status" value="1"/>
</dbReference>
<dbReference type="SUPFAM" id="SSF54862">
    <property type="entry name" value="4Fe-4S ferredoxins"/>
    <property type="match status" value="1"/>
</dbReference>
<proteinExistence type="predicted"/>
<dbReference type="Gene3D" id="3.40.920.10">
    <property type="entry name" value="Pyruvate-ferredoxin oxidoreductase, PFOR, domain III"/>
    <property type="match status" value="1"/>
</dbReference>
<dbReference type="InterPro" id="IPR017896">
    <property type="entry name" value="4Fe4S_Fe-S-bd"/>
</dbReference>
<dbReference type="Proteomes" id="UP000679848">
    <property type="component" value="Chromosome"/>
</dbReference>
<dbReference type="Gene3D" id="3.30.70.20">
    <property type="match status" value="1"/>
</dbReference>
<dbReference type="PANTHER" id="PTHR43366">
    <property type="entry name" value="PYRUVATE SYNTHASE SUBUNIT PORC"/>
    <property type="match status" value="1"/>
</dbReference>
<dbReference type="PROSITE" id="PS00198">
    <property type="entry name" value="4FE4S_FER_1"/>
    <property type="match status" value="1"/>
</dbReference>
<dbReference type="InterPro" id="IPR011894">
    <property type="entry name" value="PorC_KorC"/>
</dbReference>
<dbReference type="GO" id="GO:0046872">
    <property type="term" value="F:metal ion binding"/>
    <property type="evidence" value="ECO:0007669"/>
    <property type="project" value="UniProtKB-KW"/>
</dbReference>
<keyword evidence="7" id="KW-1185">Reference proteome</keyword>
<keyword evidence="1" id="KW-0479">Metal-binding</keyword>
<dbReference type="InterPro" id="IPR002869">
    <property type="entry name" value="Pyrv_flavodox_OxRed_cen"/>
</dbReference>
<dbReference type="InterPro" id="IPR019752">
    <property type="entry name" value="Pyrv/ketoisovalerate_OxRed_cat"/>
</dbReference>
<dbReference type="Pfam" id="PF14697">
    <property type="entry name" value="Fer4_21"/>
    <property type="match status" value="1"/>
</dbReference>
<feature type="domain" description="4Fe-4S ferredoxin-type" evidence="5">
    <location>
        <begin position="263"/>
        <end position="292"/>
    </location>
</feature>